<keyword evidence="2" id="KW-1185">Reference proteome</keyword>
<proteinExistence type="predicted"/>
<dbReference type="Proteomes" id="UP000257039">
    <property type="component" value="Unassembled WGS sequence"/>
</dbReference>
<dbReference type="AlphaFoldDB" id="A0A4P9VGP8"/>
<protein>
    <submittedName>
        <fullName evidence="1">Uncharacterized protein</fullName>
    </submittedName>
</protein>
<name>A0A4P9VGP8_9GAMM</name>
<reference evidence="1 2" key="1">
    <citation type="submission" date="2017-04" db="EMBL/GenBank/DDBJ databases">
        <title>Draft genome sequence of Zooshikella ganghwensis VG4 isolated from Red Sea sediments.</title>
        <authorList>
            <person name="Rehman Z."/>
            <person name="Alam I."/>
            <person name="Kamau A."/>
            <person name="Bajic V."/>
            <person name="Leiknes T."/>
        </authorList>
    </citation>
    <scope>NUCLEOTIDE SEQUENCE [LARGE SCALE GENOMIC DNA]</scope>
    <source>
        <strain evidence="1 2">VG4</strain>
    </source>
</reference>
<gene>
    <name evidence="1" type="ORF">B9G39_02095</name>
</gene>
<evidence type="ECO:0000313" key="2">
    <source>
        <dbReference type="Proteomes" id="UP000257039"/>
    </source>
</evidence>
<accession>A0A4P9VGP8</accession>
<sequence>MGYDAVNPKIGCLPIGLEVMHLSAETATGELSKAKGLKTAVSLWVRSAKDIIQPTYMRRS</sequence>
<dbReference type="EMBL" id="NDXW01000001">
    <property type="protein sequence ID" value="RDH42328.1"/>
    <property type="molecule type" value="Genomic_DNA"/>
</dbReference>
<evidence type="ECO:0000313" key="1">
    <source>
        <dbReference type="EMBL" id="RDH42328.1"/>
    </source>
</evidence>
<organism evidence="1 2">
    <name type="scientific">Zooshikella ganghwensis</name>
    <dbReference type="NCBI Taxonomy" id="202772"/>
    <lineage>
        <taxon>Bacteria</taxon>
        <taxon>Pseudomonadati</taxon>
        <taxon>Pseudomonadota</taxon>
        <taxon>Gammaproteobacteria</taxon>
        <taxon>Oceanospirillales</taxon>
        <taxon>Zooshikellaceae</taxon>
        <taxon>Zooshikella</taxon>
    </lineage>
</organism>
<comment type="caution">
    <text evidence="1">The sequence shown here is derived from an EMBL/GenBank/DDBJ whole genome shotgun (WGS) entry which is preliminary data.</text>
</comment>